<keyword evidence="6" id="KW-1185">Reference proteome</keyword>
<feature type="modified residue" description="4-aspartylphosphate" evidence="2">
    <location>
        <position position="105"/>
    </location>
</feature>
<dbReference type="GO" id="GO:0000160">
    <property type="term" value="P:phosphorelay signal transduction system"/>
    <property type="evidence" value="ECO:0007669"/>
    <property type="project" value="InterPro"/>
</dbReference>
<dbReference type="Pfam" id="PF00072">
    <property type="entry name" value="Response_reg"/>
    <property type="match status" value="1"/>
</dbReference>
<feature type="domain" description="Response regulatory" evidence="4">
    <location>
        <begin position="56"/>
        <end position="164"/>
    </location>
</feature>
<name>A0A939C2B0_9ACTN</name>
<dbReference type="PROSITE" id="PS50110">
    <property type="entry name" value="RESPONSE_REGULATORY"/>
    <property type="match status" value="1"/>
</dbReference>
<dbReference type="InterPro" id="IPR011006">
    <property type="entry name" value="CheY-like_superfamily"/>
</dbReference>
<dbReference type="PANTHER" id="PTHR44591:SF23">
    <property type="entry name" value="CHEY SUBFAMILY"/>
    <property type="match status" value="1"/>
</dbReference>
<organism evidence="5 6">
    <name type="scientific">Nakamurella flavida</name>
    <dbReference type="NCBI Taxonomy" id="363630"/>
    <lineage>
        <taxon>Bacteria</taxon>
        <taxon>Bacillati</taxon>
        <taxon>Actinomycetota</taxon>
        <taxon>Actinomycetes</taxon>
        <taxon>Nakamurellales</taxon>
        <taxon>Nakamurellaceae</taxon>
        <taxon>Nakamurella</taxon>
    </lineage>
</organism>
<dbReference type="PANTHER" id="PTHR44591">
    <property type="entry name" value="STRESS RESPONSE REGULATOR PROTEIN 1"/>
    <property type="match status" value="1"/>
</dbReference>
<dbReference type="InterPro" id="IPR050595">
    <property type="entry name" value="Bact_response_regulator"/>
</dbReference>
<dbReference type="Gene3D" id="3.40.50.2300">
    <property type="match status" value="1"/>
</dbReference>
<dbReference type="RefSeq" id="WP_205256486.1">
    <property type="nucleotide sequence ID" value="NZ_BAAAPV010000001.1"/>
</dbReference>
<dbReference type="EMBL" id="JAERWL010000007">
    <property type="protein sequence ID" value="MBM9476370.1"/>
    <property type="molecule type" value="Genomic_DNA"/>
</dbReference>
<evidence type="ECO:0000256" key="1">
    <source>
        <dbReference type="ARBA" id="ARBA00022553"/>
    </source>
</evidence>
<accession>A0A939C2B0</accession>
<evidence type="ECO:0000256" key="3">
    <source>
        <dbReference type="SAM" id="MobiDB-lite"/>
    </source>
</evidence>
<keyword evidence="1 2" id="KW-0597">Phosphoprotein</keyword>
<dbReference type="Proteomes" id="UP000663801">
    <property type="component" value="Unassembled WGS sequence"/>
</dbReference>
<gene>
    <name evidence="5" type="ORF">JL107_07955</name>
</gene>
<sequence length="170" mass="18291">MGGLIAAAASVTEEERTGRTDGTPGTAPAHPFHPDLLVPPLPELFLPRQQPPRRTTVLVVDDEDDQRELLGAWFRRSGCEVHGAAGAVDALRLVADVAFDLFVIDLRMPGVDGWALARTLRHIQGSGRIAICSVLDPHDYPPADDTLPKPVTRADVTALLDRHTAAQGAR</sequence>
<dbReference type="AlphaFoldDB" id="A0A939C2B0"/>
<reference evidence="5" key="1">
    <citation type="submission" date="2021-01" db="EMBL/GenBank/DDBJ databases">
        <title>KCTC 19127 draft genome.</title>
        <authorList>
            <person name="An D."/>
        </authorList>
    </citation>
    <scope>NUCLEOTIDE SEQUENCE</scope>
    <source>
        <strain evidence="5">KCTC 19127</strain>
    </source>
</reference>
<evidence type="ECO:0000313" key="5">
    <source>
        <dbReference type="EMBL" id="MBM9476370.1"/>
    </source>
</evidence>
<evidence type="ECO:0000256" key="2">
    <source>
        <dbReference type="PROSITE-ProRule" id="PRU00169"/>
    </source>
</evidence>
<evidence type="ECO:0000313" key="6">
    <source>
        <dbReference type="Proteomes" id="UP000663801"/>
    </source>
</evidence>
<dbReference type="InterPro" id="IPR001789">
    <property type="entry name" value="Sig_transdc_resp-reg_receiver"/>
</dbReference>
<proteinExistence type="predicted"/>
<protein>
    <submittedName>
        <fullName evidence="5">Response regulator</fullName>
    </submittedName>
</protein>
<dbReference type="SUPFAM" id="SSF52172">
    <property type="entry name" value="CheY-like"/>
    <property type="match status" value="1"/>
</dbReference>
<comment type="caution">
    <text evidence="5">The sequence shown here is derived from an EMBL/GenBank/DDBJ whole genome shotgun (WGS) entry which is preliminary data.</text>
</comment>
<evidence type="ECO:0000259" key="4">
    <source>
        <dbReference type="PROSITE" id="PS50110"/>
    </source>
</evidence>
<dbReference type="CDD" id="cd00156">
    <property type="entry name" value="REC"/>
    <property type="match status" value="1"/>
</dbReference>
<feature type="region of interest" description="Disordered" evidence="3">
    <location>
        <begin position="7"/>
        <end position="33"/>
    </location>
</feature>
<dbReference type="SMART" id="SM00448">
    <property type="entry name" value="REC"/>
    <property type="match status" value="1"/>
</dbReference>
<feature type="compositionally biased region" description="Low complexity" evidence="3">
    <location>
        <begin position="20"/>
        <end position="33"/>
    </location>
</feature>